<dbReference type="SUPFAM" id="SSF46626">
    <property type="entry name" value="Cytochrome c"/>
    <property type="match status" value="1"/>
</dbReference>
<accession>A0ABS6JS03</accession>
<proteinExistence type="predicted"/>
<feature type="domain" description="Cytochrome c" evidence="5">
    <location>
        <begin position="444"/>
        <end position="646"/>
    </location>
</feature>
<keyword evidence="2 4" id="KW-0479">Metal-binding</keyword>
<protein>
    <submittedName>
        <fullName evidence="6">Electron transport protein</fullName>
    </submittedName>
</protein>
<dbReference type="Gene3D" id="1.10.760.10">
    <property type="entry name" value="Cytochrome c-like domain"/>
    <property type="match status" value="1"/>
</dbReference>
<keyword evidence="1 4" id="KW-0349">Heme</keyword>
<dbReference type="PANTHER" id="PTHR30600">
    <property type="entry name" value="CYTOCHROME C PEROXIDASE-RELATED"/>
    <property type="match status" value="1"/>
</dbReference>
<keyword evidence="3 4" id="KW-0408">Iron</keyword>
<comment type="caution">
    <text evidence="6">The sequence shown here is derived from an EMBL/GenBank/DDBJ whole genome shotgun (WGS) entry which is preliminary data.</text>
</comment>
<evidence type="ECO:0000313" key="7">
    <source>
        <dbReference type="Proteomes" id="UP000790580"/>
    </source>
</evidence>
<dbReference type="EMBL" id="JAHQCR010000008">
    <property type="protein sequence ID" value="MBU9719955.1"/>
    <property type="molecule type" value="Genomic_DNA"/>
</dbReference>
<dbReference type="InterPro" id="IPR036909">
    <property type="entry name" value="Cyt_c-like_dom_sf"/>
</dbReference>
<evidence type="ECO:0000313" key="6">
    <source>
        <dbReference type="EMBL" id="MBU9719955.1"/>
    </source>
</evidence>
<evidence type="ECO:0000259" key="5">
    <source>
        <dbReference type="PROSITE" id="PS51007"/>
    </source>
</evidence>
<evidence type="ECO:0000256" key="3">
    <source>
        <dbReference type="ARBA" id="ARBA00023004"/>
    </source>
</evidence>
<dbReference type="Proteomes" id="UP000790580">
    <property type="component" value="Unassembled WGS sequence"/>
</dbReference>
<organism evidence="6 7">
    <name type="scientific">Evansella alkalicola</name>
    <dbReference type="NCBI Taxonomy" id="745819"/>
    <lineage>
        <taxon>Bacteria</taxon>
        <taxon>Bacillati</taxon>
        <taxon>Bacillota</taxon>
        <taxon>Bacilli</taxon>
        <taxon>Bacillales</taxon>
        <taxon>Bacillaceae</taxon>
        <taxon>Evansella</taxon>
    </lineage>
</organism>
<gene>
    <name evidence="6" type="ORF">KS407_00695</name>
</gene>
<dbReference type="PROSITE" id="PS51007">
    <property type="entry name" value="CYTC"/>
    <property type="match status" value="2"/>
</dbReference>
<dbReference type="InterPro" id="IPR009056">
    <property type="entry name" value="Cyt_c-like_dom"/>
</dbReference>
<dbReference type="InterPro" id="IPR051395">
    <property type="entry name" value="Cytochrome_c_Peroxidase/MauG"/>
</dbReference>
<evidence type="ECO:0000256" key="1">
    <source>
        <dbReference type="ARBA" id="ARBA00022617"/>
    </source>
</evidence>
<reference evidence="6 7" key="1">
    <citation type="submission" date="2021-06" db="EMBL/GenBank/DDBJ databases">
        <title>Bacillus sp. RD4P76, an endophyte from a halophyte.</title>
        <authorList>
            <person name="Sun J.-Q."/>
        </authorList>
    </citation>
    <scope>NUCLEOTIDE SEQUENCE [LARGE SCALE GENOMIC DNA]</scope>
    <source>
        <strain evidence="6 7">JCM 17098</strain>
    </source>
</reference>
<sequence>MRKRWWILAIAIVFLAVIAYNIEFEYAYIPDEDDLLNDTRAYFNGYDVWGEMVPINNNNPSGQMIHSNIDSHQLSPESGAVRVDEDFIQFGREQFYTETFNNEEYMTEILGVLDGGITLWSMSKAIIKQKLSGEPTNNLQVALAKDITIGDRTYKKGELIDTGLDLPKGALSPMGVPISYSRGKVQVGASCASCHATVDESSGKIVEGAPNANFNAGMVLALAPNSAAYFTNTEVEAVEKYVEDVTREVETSDGGKEPLPDAEKFEAAVDEYLASWPKGNFDSTMDLTNNPTQIPDSFTFEDHPYGWNGFASVGPFRGLSSLNNNVHAQNSDLLAQFEQSNELFDIDKEVYIGTILQNSASPDYRYDPESDMKPSDFFAKLDDSPEVPGVNEMIRPPHFPKLSLFSPNGTIVSSPGFNVAEQINAMSAFQNMLRPPSPEEVATESIHKGREVFETAGCTSCHAGRGYTNHQVIPQEKVKTEPSRAKAFRDTVKLLDKSLIYSPDTPVPIPDDAKILEVPTDHLDEETLELVLAQGNDGGYKVKGLIGLAWSAPYLHDGGVAVGPDMEKDIGIPGTLDKAVLPDPRNSLQALLDRKLREKVVAANKGNANLQKAHVTGEGHEHWIDEEAGFTEEEREAVIDFLISLTKIEGN</sequence>
<evidence type="ECO:0000256" key="2">
    <source>
        <dbReference type="ARBA" id="ARBA00022723"/>
    </source>
</evidence>
<dbReference type="RefSeq" id="WP_088077164.1">
    <property type="nucleotide sequence ID" value="NZ_JAHQCR010000008.1"/>
</dbReference>
<name>A0ABS6JS03_9BACI</name>
<evidence type="ECO:0000256" key="4">
    <source>
        <dbReference type="PROSITE-ProRule" id="PRU00433"/>
    </source>
</evidence>
<feature type="domain" description="Cytochrome c" evidence="5">
    <location>
        <begin position="178"/>
        <end position="277"/>
    </location>
</feature>
<dbReference type="PANTHER" id="PTHR30600:SF9">
    <property type="entry name" value="BLR7738 PROTEIN"/>
    <property type="match status" value="1"/>
</dbReference>
<keyword evidence="7" id="KW-1185">Reference proteome</keyword>